<comment type="similarity">
    <text evidence="2">Belongs to the KptA/TPT1 family.</text>
</comment>
<sequence length="250" mass="27608">MASQRPVFIQPQASSSSSISTSNSMLPSSSSSRASRPKNQTGMSAHDRAKKLSKALSYILRHGAIKEGFDIRSDGFVKVSDLLANSRFTGYTFEEVQAVVRDNDKQRFTLMEEQADDGQVIHWIKANQGQSIELEDLDLQIIHSAEDLPVAVHGTFNSKWPMIAKSGLKRMARTHIHMSPGLLGQDGVISGMRKDCEVYIYINVAAAMKDGIVFEKSPNNVILSRGLDGVIVPKYFERVVDEKGKVVPMP</sequence>
<dbReference type="PANTHER" id="PTHR12684:SF2">
    <property type="entry name" value="TRNA 2'-PHOSPHOTRANSFERASE 1"/>
    <property type="match status" value="1"/>
</dbReference>
<evidence type="ECO:0000313" key="9">
    <source>
        <dbReference type="Proteomes" id="UP000319731"/>
    </source>
</evidence>
<dbReference type="OrthoDB" id="419694at2759"/>
<dbReference type="SUPFAM" id="SSF56399">
    <property type="entry name" value="ADP-ribosylation"/>
    <property type="match status" value="1"/>
</dbReference>
<evidence type="ECO:0000256" key="3">
    <source>
        <dbReference type="ARBA" id="ARBA00012007"/>
    </source>
</evidence>
<feature type="compositionally biased region" description="Low complexity" evidence="7">
    <location>
        <begin position="14"/>
        <end position="34"/>
    </location>
</feature>
<evidence type="ECO:0000256" key="1">
    <source>
        <dbReference type="ARBA" id="ARBA00003343"/>
    </source>
</evidence>
<protein>
    <recommendedName>
        <fullName evidence="3">2'-phosphotransferase</fullName>
        <ecNumber evidence="3">2.7.1.160</ecNumber>
    </recommendedName>
</protein>
<dbReference type="InterPro" id="IPR042081">
    <property type="entry name" value="RNA_2'-PTrans_C"/>
</dbReference>
<name>A0A507CD39_9FUNG</name>
<dbReference type="Pfam" id="PF01885">
    <property type="entry name" value="PTS_2-RNA"/>
    <property type="match status" value="1"/>
</dbReference>
<gene>
    <name evidence="8" type="ORF">SmJEL517_g01029</name>
</gene>
<evidence type="ECO:0000256" key="2">
    <source>
        <dbReference type="ARBA" id="ARBA00009836"/>
    </source>
</evidence>
<evidence type="ECO:0000256" key="5">
    <source>
        <dbReference type="ARBA" id="ARBA00023027"/>
    </source>
</evidence>
<reference evidence="8 9" key="1">
    <citation type="journal article" date="2019" name="Sci. Rep.">
        <title>Comparative genomics of chytrid fungi reveal insights into the obligate biotrophic and pathogenic lifestyle of Synchytrium endobioticum.</title>
        <authorList>
            <person name="van de Vossenberg B.T.L.H."/>
            <person name="Warris S."/>
            <person name="Nguyen H.D.T."/>
            <person name="van Gent-Pelzer M.P.E."/>
            <person name="Joly D.L."/>
            <person name="van de Geest H.C."/>
            <person name="Bonants P.J.M."/>
            <person name="Smith D.S."/>
            <person name="Levesque C.A."/>
            <person name="van der Lee T.A.J."/>
        </authorList>
    </citation>
    <scope>NUCLEOTIDE SEQUENCE [LARGE SCALE GENOMIC DNA]</scope>
    <source>
        <strain evidence="8 9">JEL517</strain>
    </source>
</reference>
<dbReference type="GO" id="GO:0000215">
    <property type="term" value="F:tRNA 2'-phosphotransferase activity"/>
    <property type="evidence" value="ECO:0007669"/>
    <property type="project" value="UniProtKB-EC"/>
</dbReference>
<dbReference type="GO" id="GO:0006388">
    <property type="term" value="P:tRNA splicing, via endonucleolytic cleavage and ligation"/>
    <property type="evidence" value="ECO:0007669"/>
    <property type="project" value="TreeGrafter"/>
</dbReference>
<proteinExistence type="inferred from homology"/>
<keyword evidence="4" id="KW-0808">Transferase</keyword>
<evidence type="ECO:0000256" key="4">
    <source>
        <dbReference type="ARBA" id="ARBA00022679"/>
    </source>
</evidence>
<keyword evidence="5" id="KW-0520">NAD</keyword>
<comment type="function">
    <text evidence="1">Catalyzes the last step of tRNA splicing, the transfer of the splice junction 2'-phosphate from ligated tRNA to NAD to produce ADP-ribose 1''-2'' cyclic phosphate.</text>
</comment>
<comment type="caution">
    <text evidence="8">The sequence shown here is derived from an EMBL/GenBank/DDBJ whole genome shotgun (WGS) entry which is preliminary data.</text>
</comment>
<dbReference type="InterPro" id="IPR042080">
    <property type="entry name" value="RNA_2'-PTrans_N"/>
</dbReference>
<dbReference type="STRING" id="1806994.A0A507CD39"/>
<dbReference type="PANTHER" id="PTHR12684">
    <property type="entry name" value="PUTATIVE PHOSPHOTRANSFERASE"/>
    <property type="match status" value="1"/>
</dbReference>
<keyword evidence="9" id="KW-1185">Reference proteome</keyword>
<feature type="region of interest" description="Disordered" evidence="7">
    <location>
        <begin position="1"/>
        <end position="48"/>
    </location>
</feature>
<dbReference type="EMBL" id="QEAO01000003">
    <property type="protein sequence ID" value="TPX37089.1"/>
    <property type="molecule type" value="Genomic_DNA"/>
</dbReference>
<dbReference type="Gene3D" id="1.10.10.970">
    <property type="entry name" value="RNA 2'-phosphotransferase, Tpt1/KptA family, N-terminal domain"/>
    <property type="match status" value="1"/>
</dbReference>
<dbReference type="Gene3D" id="3.20.170.30">
    <property type="match status" value="1"/>
</dbReference>
<dbReference type="AlphaFoldDB" id="A0A507CD39"/>
<dbReference type="Proteomes" id="UP000319731">
    <property type="component" value="Unassembled WGS sequence"/>
</dbReference>
<dbReference type="RefSeq" id="XP_031027159.1">
    <property type="nucleotide sequence ID" value="XM_031166957.1"/>
</dbReference>
<dbReference type="EC" id="2.7.1.160" evidence="3"/>
<dbReference type="GeneID" id="42002254"/>
<evidence type="ECO:0000313" key="8">
    <source>
        <dbReference type="EMBL" id="TPX37089.1"/>
    </source>
</evidence>
<evidence type="ECO:0000256" key="6">
    <source>
        <dbReference type="ARBA" id="ARBA00047949"/>
    </source>
</evidence>
<accession>A0A507CD39</accession>
<evidence type="ECO:0000256" key="7">
    <source>
        <dbReference type="SAM" id="MobiDB-lite"/>
    </source>
</evidence>
<organism evidence="8 9">
    <name type="scientific">Synchytrium microbalum</name>
    <dbReference type="NCBI Taxonomy" id="1806994"/>
    <lineage>
        <taxon>Eukaryota</taxon>
        <taxon>Fungi</taxon>
        <taxon>Fungi incertae sedis</taxon>
        <taxon>Chytridiomycota</taxon>
        <taxon>Chytridiomycota incertae sedis</taxon>
        <taxon>Chytridiomycetes</taxon>
        <taxon>Synchytriales</taxon>
        <taxon>Synchytriaceae</taxon>
        <taxon>Synchytrium</taxon>
    </lineage>
</organism>
<dbReference type="InterPro" id="IPR002745">
    <property type="entry name" value="Ptrans_KptA/Tpt1"/>
</dbReference>
<comment type="catalytic activity">
    <reaction evidence="6">
        <text>2'-phospho-[ligated tRNA] + NAD(+) = mature tRNA + ADP-alpha-D-ribose 1'',2''-cyclic phosphate + nicotinamide</text>
        <dbReference type="Rhea" id="RHEA:23324"/>
        <dbReference type="Rhea" id="RHEA-COMP:11106"/>
        <dbReference type="Rhea" id="RHEA-COMP:11107"/>
        <dbReference type="ChEBI" id="CHEBI:17154"/>
        <dbReference type="ChEBI" id="CHEBI:57540"/>
        <dbReference type="ChEBI" id="CHEBI:76596"/>
        <dbReference type="ChEBI" id="CHEBI:82883"/>
        <dbReference type="ChEBI" id="CHEBI:85027"/>
        <dbReference type="EC" id="2.7.1.160"/>
    </reaction>
</comment>